<protein>
    <submittedName>
        <fullName evidence="1">Hydrolase</fullName>
    </submittedName>
</protein>
<dbReference type="InterPro" id="IPR023214">
    <property type="entry name" value="HAD_sf"/>
</dbReference>
<proteinExistence type="predicted"/>
<gene>
    <name evidence="1" type="ORF">RPIT_08110</name>
</gene>
<dbReference type="Proteomes" id="UP000188324">
    <property type="component" value="Chromosome"/>
</dbReference>
<dbReference type="EMBL" id="CP019605">
    <property type="protein sequence ID" value="AQP44772.1"/>
    <property type="molecule type" value="Genomic_DNA"/>
</dbReference>
<organism evidence="1 2">
    <name type="scientific">Tessaracoccus flavus</name>
    <dbReference type="NCBI Taxonomy" id="1610493"/>
    <lineage>
        <taxon>Bacteria</taxon>
        <taxon>Bacillati</taxon>
        <taxon>Actinomycetota</taxon>
        <taxon>Actinomycetes</taxon>
        <taxon>Propionibacteriales</taxon>
        <taxon>Propionibacteriaceae</taxon>
        <taxon>Tessaracoccus</taxon>
    </lineage>
</organism>
<dbReference type="RefSeq" id="WP_077342170.1">
    <property type="nucleotide sequence ID" value="NZ_CP019605.1"/>
</dbReference>
<name>A0A1Q2CF68_9ACTN</name>
<keyword evidence="2" id="KW-1185">Reference proteome</keyword>
<evidence type="ECO:0000313" key="2">
    <source>
        <dbReference type="Proteomes" id="UP000188324"/>
    </source>
</evidence>
<keyword evidence="1" id="KW-0378">Hydrolase</keyword>
<evidence type="ECO:0000313" key="1">
    <source>
        <dbReference type="EMBL" id="AQP44772.1"/>
    </source>
</evidence>
<dbReference type="STRING" id="1610493.RPIT_08110"/>
<sequence length="329" mass="35259">MRALAADYDAALFDLDGVIYLGPVAVEGIPEAVDELRSRGTRLGFVTNNAARTPAAVAAHLVELGIHAGGADVVNSTQATLRMLADDLPAGATVLAVGTAALAEQLTEAGFTVVGSLDDEPVAVVQGYHPTIEWQRLEEAALAVQRGAAWYATNPDLTRPSDRGIVPGLGSQLAVVRVCVDVEPKIAGKPFRPLLDETVLRLGSERPIFVGDRTDTDILGANNVQMDSLFVFTGAHGKLDLAEAAPEYRPTYIGYDASALLEPPREAEFQSQRIVCGYQEVDLSNGCGYLSTRPVTRDEQLDALWAALQARWRYDCDISAVLNSLDTLR</sequence>
<dbReference type="InterPro" id="IPR006357">
    <property type="entry name" value="HAD-SF_hydro_IIA"/>
</dbReference>
<dbReference type="AlphaFoldDB" id="A0A1Q2CF68"/>
<dbReference type="Pfam" id="PF13344">
    <property type="entry name" value="Hydrolase_6"/>
    <property type="match status" value="1"/>
</dbReference>
<accession>A0A1Q2CF68</accession>
<dbReference type="Pfam" id="PF13242">
    <property type="entry name" value="Hydrolase_like"/>
    <property type="match status" value="1"/>
</dbReference>
<dbReference type="GO" id="GO:0016791">
    <property type="term" value="F:phosphatase activity"/>
    <property type="evidence" value="ECO:0007669"/>
    <property type="project" value="TreeGrafter"/>
</dbReference>
<dbReference type="OrthoDB" id="9810449at2"/>
<dbReference type="PANTHER" id="PTHR19288">
    <property type="entry name" value="4-NITROPHENYLPHOSPHATASE-RELATED"/>
    <property type="match status" value="1"/>
</dbReference>
<reference evidence="1 2" key="1">
    <citation type="journal article" date="2016" name="Int. J. Syst. Evol. Microbiol.">
        <title>Tessaracoccus flavus sp. nov., isolated from the drainage system of a lindane-producing factory.</title>
        <authorList>
            <person name="Kumari R."/>
            <person name="Singh P."/>
            <person name="Schumann P."/>
            <person name="Lal R."/>
        </authorList>
    </citation>
    <scope>NUCLEOTIDE SEQUENCE [LARGE SCALE GENOMIC DNA]</scope>
    <source>
        <strain evidence="1 2">RP1T</strain>
    </source>
</reference>
<dbReference type="Gene3D" id="3.40.50.1000">
    <property type="entry name" value="HAD superfamily/HAD-like"/>
    <property type="match status" value="2"/>
</dbReference>
<dbReference type="NCBIfam" id="TIGR01460">
    <property type="entry name" value="HAD-SF-IIA"/>
    <property type="match status" value="1"/>
</dbReference>
<dbReference type="PANTHER" id="PTHR19288:SF95">
    <property type="entry name" value="D-GLYCEROL 3-PHOSPHATE PHOSPHATASE"/>
    <property type="match status" value="1"/>
</dbReference>
<dbReference type="GO" id="GO:0005737">
    <property type="term" value="C:cytoplasm"/>
    <property type="evidence" value="ECO:0007669"/>
    <property type="project" value="TreeGrafter"/>
</dbReference>
<dbReference type="InterPro" id="IPR036412">
    <property type="entry name" value="HAD-like_sf"/>
</dbReference>
<dbReference type="KEGG" id="tfl:RPIT_08110"/>
<dbReference type="SUPFAM" id="SSF56784">
    <property type="entry name" value="HAD-like"/>
    <property type="match status" value="1"/>
</dbReference>